<dbReference type="EC" id="4.4.1.2" evidence="3"/>
<keyword evidence="9" id="KW-0456">Lyase</keyword>
<dbReference type="SUPFAM" id="SSF53383">
    <property type="entry name" value="PLP-dependent transferases"/>
    <property type="match status" value="1"/>
</dbReference>
<proteinExistence type="inferred from homology"/>
<dbReference type="RefSeq" id="WP_059033548.1">
    <property type="nucleotide sequence ID" value="NZ_DF977003.1"/>
</dbReference>
<dbReference type="CDD" id="cd00614">
    <property type="entry name" value="CGS_like"/>
    <property type="match status" value="1"/>
</dbReference>
<evidence type="ECO:0000256" key="7">
    <source>
        <dbReference type="PIRSR" id="PIRSR001434-2"/>
    </source>
</evidence>
<keyword evidence="2 7" id="KW-0663">Pyridoxal phosphate</keyword>
<evidence type="ECO:0000313" key="9">
    <source>
        <dbReference type="EMBL" id="GAQ25910.1"/>
    </source>
</evidence>
<dbReference type="Gene3D" id="3.90.1150.10">
    <property type="entry name" value="Aspartate Aminotransferase, domain 1"/>
    <property type="match status" value="1"/>
</dbReference>
<dbReference type="STRING" id="224999.GCA_001485475_01946"/>
<dbReference type="InterPro" id="IPR000277">
    <property type="entry name" value="Cys/Met-Metab_PyrdxlP-dep_enz"/>
</dbReference>
<dbReference type="FunFam" id="3.90.1150.10:FF:000033">
    <property type="entry name" value="Cystathionine gamma-synthase"/>
    <property type="match status" value="1"/>
</dbReference>
<dbReference type="AlphaFoldDB" id="A0A0U9HH99"/>
<dbReference type="InterPro" id="IPR015421">
    <property type="entry name" value="PyrdxlP-dep_Trfase_major"/>
</dbReference>
<accession>A0A0U9HH99</accession>
<reference evidence="9" key="1">
    <citation type="journal article" date="2016" name="Genome Announc.">
        <title>Draft Genome Sequence of the Syntrophic Lactate-Degrading Bacterium Tepidanaerobacter syntrophicus JLT.</title>
        <authorList>
            <person name="Matsuura N."/>
            <person name="Ohashi A."/>
            <person name="Tourlousse D.M."/>
            <person name="Sekiguchi Y."/>
        </authorList>
    </citation>
    <scope>NUCLEOTIDE SEQUENCE [LARGE SCALE GENOMIC DNA]</scope>
    <source>
        <strain evidence="9">JL</strain>
    </source>
</reference>
<dbReference type="Gene3D" id="3.40.640.10">
    <property type="entry name" value="Type I PLP-dependent aspartate aminotransferase-like (Major domain)"/>
    <property type="match status" value="1"/>
</dbReference>
<evidence type="ECO:0000256" key="8">
    <source>
        <dbReference type="RuleBase" id="RU362118"/>
    </source>
</evidence>
<dbReference type="PIRSF" id="PIRSF001434">
    <property type="entry name" value="CGS"/>
    <property type="match status" value="1"/>
</dbReference>
<dbReference type="OrthoDB" id="9780685at2"/>
<comment type="catalytic activity">
    <reaction evidence="6">
        <text>L-methionine + H2O = methanethiol + 2-oxobutanoate + NH4(+)</text>
        <dbReference type="Rhea" id="RHEA:23800"/>
        <dbReference type="ChEBI" id="CHEBI:15377"/>
        <dbReference type="ChEBI" id="CHEBI:16007"/>
        <dbReference type="ChEBI" id="CHEBI:16763"/>
        <dbReference type="ChEBI" id="CHEBI:28938"/>
        <dbReference type="ChEBI" id="CHEBI:57844"/>
        <dbReference type="EC" id="4.4.1.11"/>
    </reaction>
    <physiologicalReaction direction="left-to-right" evidence="6">
        <dbReference type="Rhea" id="RHEA:23801"/>
    </physiologicalReaction>
</comment>
<dbReference type="GO" id="GO:0009086">
    <property type="term" value="P:methionine biosynthetic process"/>
    <property type="evidence" value="ECO:0007669"/>
    <property type="project" value="UniProtKB-ARBA"/>
</dbReference>
<feature type="modified residue" description="N6-(pyridoxal phosphate)lysine" evidence="7">
    <location>
        <position position="211"/>
    </location>
</feature>
<sequence>MKEDFKFETLAVHAGSHPDEKTGALVEPVYMTSTFVFTPDKMERWLAGAPQEDEIIYTYSRSRNPSQVSLQEKIAALEHGEASLVTASGMSAITMAIMGHCKKGDHIISAQTIYGGTFGLFTHVLPEYGIDVTFVKDLTVESLEDAKNDNTKVIYFETIANPTLEIPEFDEIVDWAKKNNIKTVVDNTFTSPYLFKPLDWGIDTVVHSCTKYINGHGDLVGGVVVGSKDFCESLRKTEYMDIGPVPAPLNCYLMTRGLKTLHLRMERHCQNALAFANAMSKHPKIEKVIYPGLESNEYYNRALKYFNGFGGMVSFVINGGIEEAKKVIFSLKIGKPAVSLGDLDTLVEIPAIMTHGKVPKEEREKMGVKDGLIRVSVGIENIDDIICDFEQAFEKI</sequence>
<protein>
    <recommendedName>
        <fullName evidence="3">homocysteine desulfhydrase</fullName>
        <ecNumber evidence="3">4.4.1.2</ecNumber>
    </recommendedName>
    <alternativeName>
        <fullName evidence="4">Homocysteine desulfhydrase</fullName>
    </alternativeName>
</protein>
<dbReference type="InterPro" id="IPR015424">
    <property type="entry name" value="PyrdxlP-dep_Trfase"/>
</dbReference>
<dbReference type="Pfam" id="PF01053">
    <property type="entry name" value="Cys_Met_Meta_PP"/>
    <property type="match status" value="1"/>
</dbReference>
<dbReference type="Proteomes" id="UP000062160">
    <property type="component" value="Unassembled WGS sequence"/>
</dbReference>
<keyword evidence="10" id="KW-1185">Reference proteome</keyword>
<evidence type="ECO:0000256" key="3">
    <source>
        <dbReference type="ARBA" id="ARBA00047175"/>
    </source>
</evidence>
<dbReference type="FunFam" id="3.40.640.10:FF:000046">
    <property type="entry name" value="Cystathionine gamma-lyase"/>
    <property type="match status" value="1"/>
</dbReference>
<dbReference type="GO" id="GO:0047982">
    <property type="term" value="F:homocysteine desulfhydrase activity"/>
    <property type="evidence" value="ECO:0007669"/>
    <property type="project" value="UniProtKB-EC"/>
</dbReference>
<dbReference type="GO" id="GO:0030170">
    <property type="term" value="F:pyridoxal phosphate binding"/>
    <property type="evidence" value="ECO:0007669"/>
    <property type="project" value="InterPro"/>
</dbReference>
<dbReference type="GO" id="GO:0005737">
    <property type="term" value="C:cytoplasm"/>
    <property type="evidence" value="ECO:0007669"/>
    <property type="project" value="TreeGrafter"/>
</dbReference>
<comment type="cofactor">
    <cofactor evidence="1 8">
        <name>pyridoxal 5'-phosphate</name>
        <dbReference type="ChEBI" id="CHEBI:597326"/>
    </cofactor>
</comment>
<organism evidence="9">
    <name type="scientific">Tepidanaerobacter syntrophicus</name>
    <dbReference type="NCBI Taxonomy" id="224999"/>
    <lineage>
        <taxon>Bacteria</taxon>
        <taxon>Bacillati</taxon>
        <taxon>Bacillota</taxon>
        <taxon>Clostridia</taxon>
        <taxon>Thermosediminibacterales</taxon>
        <taxon>Tepidanaerobacteraceae</taxon>
        <taxon>Tepidanaerobacter</taxon>
    </lineage>
</organism>
<dbReference type="GO" id="GO:0019346">
    <property type="term" value="P:transsulfuration"/>
    <property type="evidence" value="ECO:0007669"/>
    <property type="project" value="InterPro"/>
</dbReference>
<evidence type="ECO:0000313" key="10">
    <source>
        <dbReference type="Proteomes" id="UP000062160"/>
    </source>
</evidence>
<comment type="catalytic activity">
    <reaction evidence="5">
        <text>L-homocysteine + H2O = 2-oxobutanoate + hydrogen sulfide + NH4(+) + H(+)</text>
        <dbReference type="Rhea" id="RHEA:14501"/>
        <dbReference type="ChEBI" id="CHEBI:15377"/>
        <dbReference type="ChEBI" id="CHEBI:15378"/>
        <dbReference type="ChEBI" id="CHEBI:16763"/>
        <dbReference type="ChEBI" id="CHEBI:28938"/>
        <dbReference type="ChEBI" id="CHEBI:29919"/>
        <dbReference type="ChEBI" id="CHEBI:58199"/>
        <dbReference type="EC" id="4.4.1.2"/>
    </reaction>
    <physiologicalReaction direction="left-to-right" evidence="5">
        <dbReference type="Rhea" id="RHEA:14502"/>
    </physiologicalReaction>
</comment>
<evidence type="ECO:0000256" key="6">
    <source>
        <dbReference type="ARBA" id="ARBA00052699"/>
    </source>
</evidence>
<name>A0A0U9HH99_9FIRM</name>
<dbReference type="GO" id="GO:0018826">
    <property type="term" value="F:methionine gamma-lyase activity"/>
    <property type="evidence" value="ECO:0007669"/>
    <property type="project" value="UniProtKB-EC"/>
</dbReference>
<dbReference type="PANTHER" id="PTHR11808">
    <property type="entry name" value="TRANS-SULFURATION ENZYME FAMILY MEMBER"/>
    <property type="match status" value="1"/>
</dbReference>
<evidence type="ECO:0000256" key="5">
    <source>
        <dbReference type="ARBA" id="ARBA00048780"/>
    </source>
</evidence>
<dbReference type="EMBL" id="DF977003">
    <property type="protein sequence ID" value="GAQ25910.1"/>
    <property type="molecule type" value="Genomic_DNA"/>
</dbReference>
<evidence type="ECO:0000256" key="1">
    <source>
        <dbReference type="ARBA" id="ARBA00001933"/>
    </source>
</evidence>
<dbReference type="PANTHER" id="PTHR11808:SF80">
    <property type="entry name" value="CYSTATHIONINE GAMMA-LYASE"/>
    <property type="match status" value="1"/>
</dbReference>
<comment type="similarity">
    <text evidence="8">Belongs to the trans-sulfuration enzymes family.</text>
</comment>
<dbReference type="InterPro" id="IPR015422">
    <property type="entry name" value="PyrdxlP-dep_Trfase_small"/>
</dbReference>
<evidence type="ECO:0000256" key="4">
    <source>
        <dbReference type="ARBA" id="ARBA00047199"/>
    </source>
</evidence>
<gene>
    <name evidence="9" type="ORF">TSYNT_9160</name>
</gene>
<evidence type="ECO:0000256" key="2">
    <source>
        <dbReference type="ARBA" id="ARBA00022898"/>
    </source>
</evidence>